<reference evidence="3" key="1">
    <citation type="journal article" date="2019" name="Int. J. Syst. Evol. Microbiol.">
        <title>The Global Catalogue of Microorganisms (GCM) 10K type strain sequencing project: providing services to taxonomists for standard genome sequencing and annotation.</title>
        <authorList>
            <consortium name="The Broad Institute Genomics Platform"/>
            <consortium name="The Broad Institute Genome Sequencing Center for Infectious Disease"/>
            <person name="Wu L."/>
            <person name="Ma J."/>
        </authorList>
    </citation>
    <scope>NUCLEOTIDE SEQUENCE [LARGE SCALE GENOMIC DNA]</scope>
    <source>
        <strain evidence="3">JCM 17933</strain>
    </source>
</reference>
<dbReference type="Proteomes" id="UP001500503">
    <property type="component" value="Unassembled WGS sequence"/>
</dbReference>
<gene>
    <name evidence="2" type="ORF">GCM10023191_042590</name>
</gene>
<feature type="transmembrane region" description="Helical" evidence="1">
    <location>
        <begin position="227"/>
        <end position="245"/>
    </location>
</feature>
<evidence type="ECO:0000313" key="2">
    <source>
        <dbReference type="EMBL" id="GAA4498051.1"/>
    </source>
</evidence>
<evidence type="ECO:0000256" key="1">
    <source>
        <dbReference type="SAM" id="Phobius"/>
    </source>
</evidence>
<comment type="caution">
    <text evidence="2">The sequence shown here is derived from an EMBL/GenBank/DDBJ whole genome shotgun (WGS) entry which is preliminary data.</text>
</comment>
<keyword evidence="1" id="KW-0472">Membrane</keyword>
<accession>A0ABP8Q853</accession>
<organism evidence="2 3">
    <name type="scientific">Actinoallomurus oryzae</name>
    <dbReference type="NCBI Taxonomy" id="502180"/>
    <lineage>
        <taxon>Bacteria</taxon>
        <taxon>Bacillati</taxon>
        <taxon>Actinomycetota</taxon>
        <taxon>Actinomycetes</taxon>
        <taxon>Streptosporangiales</taxon>
        <taxon>Thermomonosporaceae</taxon>
        <taxon>Actinoallomurus</taxon>
    </lineage>
</organism>
<dbReference type="RefSeq" id="WP_345466327.1">
    <property type="nucleotide sequence ID" value="NZ_BAABHF010000023.1"/>
</dbReference>
<keyword evidence="3" id="KW-1185">Reference proteome</keyword>
<feature type="transmembrane region" description="Helical" evidence="1">
    <location>
        <begin position="95"/>
        <end position="113"/>
    </location>
</feature>
<dbReference type="EMBL" id="BAABHF010000023">
    <property type="protein sequence ID" value="GAA4498051.1"/>
    <property type="molecule type" value="Genomic_DNA"/>
</dbReference>
<evidence type="ECO:0000313" key="3">
    <source>
        <dbReference type="Proteomes" id="UP001500503"/>
    </source>
</evidence>
<feature type="transmembrane region" description="Helical" evidence="1">
    <location>
        <begin position="64"/>
        <end position="83"/>
    </location>
</feature>
<sequence length="255" mass="26395">MRFTPVLLSLYPRPVRARWGLDLEAELRTAGWRALPGTLAGIADLWLHPAIWPDASPRRRRLRMTTMAVAVALACGFVSMITVELGGRSAHAAGHAPLMSAGMSLILAGLLVLAPLPGLRGLAATCRIGVTRLALPATLGAGVVIAVHVGAGGAPPVVRAAVVACWWAALALGAVQTCRAIAAAGSLVDPPRPRRLRAGTAILIAGSAANAADLLRFSQRAGHDLPGTATGLGLLVLLAAFVLLLRDTHHLTVHE</sequence>
<feature type="transmembrane region" description="Helical" evidence="1">
    <location>
        <begin position="133"/>
        <end position="151"/>
    </location>
</feature>
<keyword evidence="1" id="KW-0812">Transmembrane</keyword>
<feature type="transmembrane region" description="Helical" evidence="1">
    <location>
        <begin position="196"/>
        <end position="215"/>
    </location>
</feature>
<name>A0ABP8Q853_9ACTN</name>
<keyword evidence="1" id="KW-1133">Transmembrane helix</keyword>
<proteinExistence type="predicted"/>
<protein>
    <submittedName>
        <fullName evidence="2">Uncharacterized protein</fullName>
    </submittedName>
</protein>